<dbReference type="InterPro" id="IPR036397">
    <property type="entry name" value="RNaseH_sf"/>
</dbReference>
<dbReference type="SMART" id="SM00479">
    <property type="entry name" value="EXOIII"/>
    <property type="match status" value="1"/>
</dbReference>
<dbReference type="GO" id="GO:0045004">
    <property type="term" value="P:DNA replication proofreading"/>
    <property type="evidence" value="ECO:0007669"/>
    <property type="project" value="TreeGrafter"/>
</dbReference>
<accession>A0A0F9AVG5</accession>
<proteinExistence type="predicted"/>
<sequence length="198" mass="23001">VMQAIFLDTETNGLDPNKHKILEIAYKIIDLYSGEEKESYHTLINQPESIWGKSNLKSLEINGFTLEEIKKGKQEKDVAFEVIKSFEKNSIKNENSVYICQNPSFDRAFFFQLIDSDKQNILGWPYHWLDLASMYWALTLKKATQNHSYFPWETGFSKDLIAAHYKLPKEEKPHRAMNGVNHLILCYKNVVGFPYSTA</sequence>
<dbReference type="Pfam" id="PF00929">
    <property type="entry name" value="RNase_T"/>
    <property type="match status" value="1"/>
</dbReference>
<dbReference type="InterPro" id="IPR013520">
    <property type="entry name" value="Ribonucl_H"/>
</dbReference>
<feature type="domain" description="Exonuclease" evidence="1">
    <location>
        <begin position="3"/>
        <end position="196"/>
    </location>
</feature>
<feature type="non-terminal residue" evidence="2">
    <location>
        <position position="1"/>
    </location>
</feature>
<dbReference type="GO" id="GO:0008408">
    <property type="term" value="F:3'-5' exonuclease activity"/>
    <property type="evidence" value="ECO:0007669"/>
    <property type="project" value="TreeGrafter"/>
</dbReference>
<dbReference type="PANTHER" id="PTHR30231:SF41">
    <property type="entry name" value="DNA POLYMERASE III SUBUNIT EPSILON"/>
    <property type="match status" value="1"/>
</dbReference>
<protein>
    <recommendedName>
        <fullName evidence="1">Exonuclease domain-containing protein</fullName>
    </recommendedName>
</protein>
<dbReference type="AlphaFoldDB" id="A0A0F9AVG5"/>
<organism evidence="2">
    <name type="scientific">marine sediment metagenome</name>
    <dbReference type="NCBI Taxonomy" id="412755"/>
    <lineage>
        <taxon>unclassified sequences</taxon>
        <taxon>metagenomes</taxon>
        <taxon>ecological metagenomes</taxon>
    </lineage>
</organism>
<evidence type="ECO:0000259" key="1">
    <source>
        <dbReference type="SMART" id="SM00479"/>
    </source>
</evidence>
<reference evidence="2" key="1">
    <citation type="journal article" date="2015" name="Nature">
        <title>Complex archaea that bridge the gap between prokaryotes and eukaryotes.</title>
        <authorList>
            <person name="Spang A."/>
            <person name="Saw J.H."/>
            <person name="Jorgensen S.L."/>
            <person name="Zaremba-Niedzwiedzka K."/>
            <person name="Martijn J."/>
            <person name="Lind A.E."/>
            <person name="van Eijk R."/>
            <person name="Schleper C."/>
            <person name="Guy L."/>
            <person name="Ettema T.J."/>
        </authorList>
    </citation>
    <scope>NUCLEOTIDE SEQUENCE</scope>
</reference>
<dbReference type="SUPFAM" id="SSF53098">
    <property type="entry name" value="Ribonuclease H-like"/>
    <property type="match status" value="1"/>
</dbReference>
<gene>
    <name evidence="2" type="ORF">LCGC14_2525730</name>
</gene>
<dbReference type="InterPro" id="IPR012337">
    <property type="entry name" value="RNaseH-like_sf"/>
</dbReference>
<dbReference type="PANTHER" id="PTHR30231">
    <property type="entry name" value="DNA POLYMERASE III SUBUNIT EPSILON"/>
    <property type="match status" value="1"/>
</dbReference>
<dbReference type="GO" id="GO:0005829">
    <property type="term" value="C:cytosol"/>
    <property type="evidence" value="ECO:0007669"/>
    <property type="project" value="TreeGrafter"/>
</dbReference>
<comment type="caution">
    <text evidence="2">The sequence shown here is derived from an EMBL/GenBank/DDBJ whole genome shotgun (WGS) entry which is preliminary data.</text>
</comment>
<dbReference type="GO" id="GO:0003676">
    <property type="term" value="F:nucleic acid binding"/>
    <property type="evidence" value="ECO:0007669"/>
    <property type="project" value="InterPro"/>
</dbReference>
<name>A0A0F9AVG5_9ZZZZ</name>
<dbReference type="EMBL" id="LAZR01040854">
    <property type="protein sequence ID" value="KKL13440.1"/>
    <property type="molecule type" value="Genomic_DNA"/>
</dbReference>
<evidence type="ECO:0000313" key="2">
    <source>
        <dbReference type="EMBL" id="KKL13440.1"/>
    </source>
</evidence>
<dbReference type="CDD" id="cd06127">
    <property type="entry name" value="DEDDh"/>
    <property type="match status" value="1"/>
</dbReference>
<dbReference type="Gene3D" id="3.30.420.10">
    <property type="entry name" value="Ribonuclease H-like superfamily/Ribonuclease H"/>
    <property type="match status" value="1"/>
</dbReference>